<comment type="pathway">
    <text evidence="1">Secondary metabolite biosynthesis.</text>
</comment>
<keyword evidence="2" id="KW-0349">Heme</keyword>
<dbReference type="Proteomes" id="UP000799118">
    <property type="component" value="Unassembled WGS sequence"/>
</dbReference>
<reference evidence="4" key="1">
    <citation type="journal article" date="2019" name="Environ. Microbiol.">
        <title>Fungal ecological strategies reflected in gene transcription - a case study of two litter decomposers.</title>
        <authorList>
            <person name="Barbi F."/>
            <person name="Kohler A."/>
            <person name="Barry K."/>
            <person name="Baskaran P."/>
            <person name="Daum C."/>
            <person name="Fauchery L."/>
            <person name="Ihrmark K."/>
            <person name="Kuo A."/>
            <person name="LaButti K."/>
            <person name="Lipzen A."/>
            <person name="Morin E."/>
            <person name="Grigoriev I.V."/>
            <person name="Henrissat B."/>
            <person name="Lindahl B."/>
            <person name="Martin F."/>
        </authorList>
    </citation>
    <scope>NUCLEOTIDE SEQUENCE</scope>
    <source>
        <strain evidence="4">JB14</strain>
    </source>
</reference>
<keyword evidence="3" id="KW-0472">Membrane</keyword>
<feature type="transmembrane region" description="Helical" evidence="3">
    <location>
        <begin position="6"/>
        <end position="23"/>
    </location>
</feature>
<dbReference type="GO" id="GO:0005506">
    <property type="term" value="F:iron ion binding"/>
    <property type="evidence" value="ECO:0007669"/>
    <property type="project" value="InterPro"/>
</dbReference>
<dbReference type="InterPro" id="IPR036396">
    <property type="entry name" value="Cyt_P450_sf"/>
</dbReference>
<dbReference type="InterPro" id="IPR050121">
    <property type="entry name" value="Cytochrome_P450_monoxygenase"/>
</dbReference>
<dbReference type="PRINTS" id="PR00463">
    <property type="entry name" value="EP450I"/>
</dbReference>
<sequence>MYVFLTYGLFLYIGAVALYRVFFHPLRQYPGPLLAAMTYGYTAYFNVVKVGGLVYQLDKLHKIYGPVVRIGPNTASPSWIMFECHSNYRLAAYHDIYTYGSTLVKDREFYHGMVPYAAESSVGFVDPVLAKNRRGSMAPMFSRRAVVAIENLVQQKVDKLLTLLRENYNSPESSVDMGAAYRSLTMDVIMDYCFAGSVNTLDAPNFAHPFNQSVADSFRIFWDVQHFFSLIPLFIVNNLPRYMDLKHVFESRVDNILRDTSILESVDHETIFRHLLESDSDSSSREALIQEAFVLMAAEPEIHKRLFEELCEAWPNPDEPMSYVALEKLPYLNAFVKETLRFSVGIIHPLPRVVGPATPAIGDLKLPVGTAVGMSSIFLHMNPEVFPDPHVFNPDRWLAEDTSKMSLDLAPFCKGPRICPGLNLAYCELYLTLGNIFRKLDLKIQPTEDMIDEYRIEHTMNYFVVHWRKGYQAYVDKIHK</sequence>
<dbReference type="SUPFAM" id="SSF48264">
    <property type="entry name" value="Cytochrome P450"/>
    <property type="match status" value="1"/>
</dbReference>
<dbReference type="PANTHER" id="PTHR24305">
    <property type="entry name" value="CYTOCHROME P450"/>
    <property type="match status" value="1"/>
</dbReference>
<dbReference type="PRINTS" id="PR00385">
    <property type="entry name" value="P450"/>
</dbReference>
<dbReference type="Pfam" id="PF00067">
    <property type="entry name" value="p450"/>
    <property type="match status" value="2"/>
</dbReference>
<name>A0A6A4GR22_9AGAR</name>
<keyword evidence="2" id="KW-0408">Iron</keyword>
<keyword evidence="3" id="KW-1133">Transmembrane helix</keyword>
<evidence type="ECO:0000313" key="5">
    <source>
        <dbReference type="Proteomes" id="UP000799118"/>
    </source>
</evidence>
<dbReference type="AlphaFoldDB" id="A0A6A4GR22"/>
<organism evidence="4 5">
    <name type="scientific">Gymnopus androsaceus JB14</name>
    <dbReference type="NCBI Taxonomy" id="1447944"/>
    <lineage>
        <taxon>Eukaryota</taxon>
        <taxon>Fungi</taxon>
        <taxon>Dikarya</taxon>
        <taxon>Basidiomycota</taxon>
        <taxon>Agaricomycotina</taxon>
        <taxon>Agaricomycetes</taxon>
        <taxon>Agaricomycetidae</taxon>
        <taxon>Agaricales</taxon>
        <taxon>Marasmiineae</taxon>
        <taxon>Omphalotaceae</taxon>
        <taxon>Gymnopus</taxon>
    </lineage>
</organism>
<evidence type="ECO:0000313" key="4">
    <source>
        <dbReference type="EMBL" id="KAE9388191.1"/>
    </source>
</evidence>
<keyword evidence="5" id="KW-1185">Reference proteome</keyword>
<keyword evidence="2" id="KW-0479">Metal-binding</keyword>
<dbReference type="EMBL" id="ML769756">
    <property type="protein sequence ID" value="KAE9388191.1"/>
    <property type="molecule type" value="Genomic_DNA"/>
</dbReference>
<dbReference type="Gene3D" id="1.10.630.10">
    <property type="entry name" value="Cytochrome P450"/>
    <property type="match status" value="1"/>
</dbReference>
<dbReference type="GO" id="GO:0004497">
    <property type="term" value="F:monooxygenase activity"/>
    <property type="evidence" value="ECO:0007669"/>
    <property type="project" value="InterPro"/>
</dbReference>
<comment type="cofactor">
    <cofactor evidence="2">
        <name>heme</name>
        <dbReference type="ChEBI" id="CHEBI:30413"/>
    </cofactor>
</comment>
<protein>
    <submittedName>
        <fullName evidence="4">Cytochrome P450</fullName>
    </submittedName>
</protein>
<dbReference type="PANTHER" id="PTHR24305:SF152">
    <property type="entry name" value="P450, PUTATIVE (EUROFUNG)-RELATED"/>
    <property type="match status" value="1"/>
</dbReference>
<dbReference type="GO" id="GO:0020037">
    <property type="term" value="F:heme binding"/>
    <property type="evidence" value="ECO:0007669"/>
    <property type="project" value="InterPro"/>
</dbReference>
<proteinExistence type="predicted"/>
<dbReference type="InterPro" id="IPR002401">
    <property type="entry name" value="Cyt_P450_E_grp-I"/>
</dbReference>
<evidence type="ECO:0000256" key="1">
    <source>
        <dbReference type="ARBA" id="ARBA00005179"/>
    </source>
</evidence>
<evidence type="ECO:0000256" key="3">
    <source>
        <dbReference type="SAM" id="Phobius"/>
    </source>
</evidence>
<accession>A0A6A4GR22</accession>
<dbReference type="CDD" id="cd11062">
    <property type="entry name" value="CYP58-like"/>
    <property type="match status" value="1"/>
</dbReference>
<dbReference type="OrthoDB" id="1470350at2759"/>
<gene>
    <name evidence="4" type="ORF">BT96DRAFT_981140</name>
</gene>
<feature type="binding site" description="axial binding residue" evidence="2">
    <location>
        <position position="419"/>
    </location>
    <ligand>
        <name>heme</name>
        <dbReference type="ChEBI" id="CHEBI:30413"/>
    </ligand>
    <ligandPart>
        <name>Fe</name>
        <dbReference type="ChEBI" id="CHEBI:18248"/>
    </ligandPart>
</feature>
<dbReference type="InterPro" id="IPR001128">
    <property type="entry name" value="Cyt_P450"/>
</dbReference>
<evidence type="ECO:0000256" key="2">
    <source>
        <dbReference type="PIRSR" id="PIRSR602401-1"/>
    </source>
</evidence>
<keyword evidence="3" id="KW-0812">Transmembrane</keyword>
<dbReference type="GO" id="GO:0016705">
    <property type="term" value="F:oxidoreductase activity, acting on paired donors, with incorporation or reduction of molecular oxygen"/>
    <property type="evidence" value="ECO:0007669"/>
    <property type="project" value="InterPro"/>
</dbReference>